<dbReference type="VEuPathDB" id="VectorBase:AQUA014460"/>
<dbReference type="Proteomes" id="UP000076407">
    <property type="component" value="Unassembled WGS sequence"/>
</dbReference>
<sequence length="41" mass="4864">MYLFFMPRCPLDLGTRHDSNIWPFDLKHSVPFDNRLSAVIL</sequence>
<dbReference type="AlphaFoldDB" id="A0A182XRI7"/>
<evidence type="ECO:0000313" key="2">
    <source>
        <dbReference type="Proteomes" id="UP000076407"/>
    </source>
</evidence>
<keyword evidence="2" id="KW-1185">Reference proteome</keyword>
<proteinExistence type="predicted"/>
<protein>
    <submittedName>
        <fullName evidence="1">Uncharacterized protein</fullName>
    </submittedName>
</protein>
<organism evidence="1 2">
    <name type="scientific">Anopheles quadriannulatus</name>
    <name type="common">Mosquito</name>
    <dbReference type="NCBI Taxonomy" id="34691"/>
    <lineage>
        <taxon>Eukaryota</taxon>
        <taxon>Metazoa</taxon>
        <taxon>Ecdysozoa</taxon>
        <taxon>Arthropoda</taxon>
        <taxon>Hexapoda</taxon>
        <taxon>Insecta</taxon>
        <taxon>Pterygota</taxon>
        <taxon>Neoptera</taxon>
        <taxon>Endopterygota</taxon>
        <taxon>Diptera</taxon>
        <taxon>Nematocera</taxon>
        <taxon>Culicoidea</taxon>
        <taxon>Culicidae</taxon>
        <taxon>Anophelinae</taxon>
        <taxon>Anopheles</taxon>
    </lineage>
</organism>
<accession>A0A182XRI7</accession>
<evidence type="ECO:0000313" key="1">
    <source>
        <dbReference type="EnsemblMetazoa" id="AQUA014460-PA"/>
    </source>
</evidence>
<reference evidence="1" key="1">
    <citation type="submission" date="2020-05" db="UniProtKB">
        <authorList>
            <consortium name="EnsemblMetazoa"/>
        </authorList>
    </citation>
    <scope>IDENTIFICATION</scope>
    <source>
        <strain evidence="1">SANGQUA</strain>
    </source>
</reference>
<name>A0A182XRI7_ANOQN</name>
<dbReference type="EnsemblMetazoa" id="AQUA014460-RA">
    <property type="protein sequence ID" value="AQUA014460-PA"/>
    <property type="gene ID" value="AQUA014460"/>
</dbReference>